<keyword evidence="3" id="KW-0489">Methyltransferase</keyword>
<dbReference type="InterPro" id="IPR013216">
    <property type="entry name" value="Methyltransf_11"/>
</dbReference>
<evidence type="ECO:0000259" key="2">
    <source>
        <dbReference type="Pfam" id="PF08241"/>
    </source>
</evidence>
<dbReference type="CDD" id="cd02440">
    <property type="entry name" value="AdoMet_MTases"/>
    <property type="match status" value="1"/>
</dbReference>
<dbReference type="RefSeq" id="WP_094932524.1">
    <property type="nucleotide sequence ID" value="NZ_CP022753.1"/>
</dbReference>
<feature type="domain" description="Methyltransferase type 11" evidence="2">
    <location>
        <begin position="48"/>
        <end position="135"/>
    </location>
</feature>
<dbReference type="Proteomes" id="UP000215005">
    <property type="component" value="Chromosome"/>
</dbReference>
<dbReference type="GO" id="GO:0032259">
    <property type="term" value="P:methylation"/>
    <property type="evidence" value="ECO:0007669"/>
    <property type="project" value="UniProtKB-KW"/>
</dbReference>
<dbReference type="PANTHER" id="PTHR42912">
    <property type="entry name" value="METHYLTRANSFERASE"/>
    <property type="match status" value="1"/>
</dbReference>
<keyword evidence="4" id="KW-1185">Reference proteome</keyword>
<dbReference type="Gene3D" id="3.40.50.150">
    <property type="entry name" value="Vaccinia Virus protein VP39"/>
    <property type="match status" value="1"/>
</dbReference>
<dbReference type="AlphaFoldDB" id="A0A223S858"/>
<gene>
    <name evidence="3" type="ORF">CDO52_16975</name>
</gene>
<evidence type="ECO:0000256" key="1">
    <source>
        <dbReference type="SAM" id="MobiDB-lite"/>
    </source>
</evidence>
<dbReference type="GO" id="GO:0008757">
    <property type="term" value="F:S-adenosylmethionine-dependent methyltransferase activity"/>
    <property type="evidence" value="ECO:0007669"/>
    <property type="project" value="InterPro"/>
</dbReference>
<dbReference type="InterPro" id="IPR029063">
    <property type="entry name" value="SAM-dependent_MTases_sf"/>
</dbReference>
<dbReference type="InterPro" id="IPR050508">
    <property type="entry name" value="Methyltransf_Superfamily"/>
</dbReference>
<accession>A0A223S858</accession>
<dbReference type="EMBL" id="CP022753">
    <property type="protein sequence ID" value="ASU84262.1"/>
    <property type="molecule type" value="Genomic_DNA"/>
</dbReference>
<reference evidence="3 4" key="1">
    <citation type="submission" date="2017-08" db="EMBL/GenBank/DDBJ databases">
        <title>The complete genome sequence of Nocardiopsis gilva YIM 90087.</title>
        <authorList>
            <person name="Yin M."/>
            <person name="Tang S."/>
        </authorList>
    </citation>
    <scope>NUCLEOTIDE SEQUENCE [LARGE SCALE GENOMIC DNA]</scope>
    <source>
        <strain evidence="3 4">YIM 90087</strain>
    </source>
</reference>
<proteinExistence type="predicted"/>
<dbReference type="OrthoDB" id="507855at2"/>
<feature type="region of interest" description="Disordered" evidence="1">
    <location>
        <begin position="253"/>
        <end position="278"/>
    </location>
</feature>
<dbReference type="PANTHER" id="PTHR42912:SF93">
    <property type="entry name" value="N6-ADENOSINE-METHYLTRANSFERASE TMT1A"/>
    <property type="match status" value="1"/>
</dbReference>
<dbReference type="SUPFAM" id="SSF53335">
    <property type="entry name" value="S-adenosyl-L-methionine-dependent methyltransferases"/>
    <property type="match status" value="1"/>
</dbReference>
<protein>
    <submittedName>
        <fullName evidence="3">SAM-dependent methyltransferase</fullName>
    </submittedName>
</protein>
<dbReference type="KEGG" id="ngv:CDO52_16975"/>
<evidence type="ECO:0000313" key="3">
    <source>
        <dbReference type="EMBL" id="ASU84262.1"/>
    </source>
</evidence>
<evidence type="ECO:0000313" key="4">
    <source>
        <dbReference type="Proteomes" id="UP000215005"/>
    </source>
</evidence>
<organism evidence="3 4">
    <name type="scientific">Nocardiopsis gilva YIM 90087</name>
    <dbReference type="NCBI Taxonomy" id="1235441"/>
    <lineage>
        <taxon>Bacteria</taxon>
        <taxon>Bacillati</taxon>
        <taxon>Actinomycetota</taxon>
        <taxon>Actinomycetes</taxon>
        <taxon>Streptosporangiales</taxon>
        <taxon>Nocardiopsidaceae</taxon>
        <taxon>Nocardiopsis</taxon>
    </lineage>
</organism>
<sequence length="278" mass="30048">MDEQEWRRFLAEFHHARPAITERLLERADAAPYAWVAAPLRPVSGVVVDLACGSGPTRPELPGARWVGLDSSAKELLYAAARRRGPLIRADAAALPFGRDTVAAVCAAMSLQVVTPLDAVLREVHRVLRPGGVIATLTPARLGTSPAGLWGWLRVLRSVGVLRLPWPNPHACDKAPDVLRAHGFAVVSDERRVFHLDLSTPEATRLLLHSLYLPGVDADRLAAADAALASWARTGRTLPLPLRRVVARIPERLEAAGSEDQEETARGTSEAGEERPAA</sequence>
<keyword evidence="3" id="KW-0808">Transferase</keyword>
<name>A0A223S858_9ACTN</name>
<dbReference type="Pfam" id="PF08241">
    <property type="entry name" value="Methyltransf_11"/>
    <property type="match status" value="1"/>
</dbReference>